<dbReference type="OrthoDB" id="10546259at2759"/>
<feature type="chain" id="PRO_5018192392" evidence="1">
    <location>
        <begin position="33"/>
        <end position="176"/>
    </location>
</feature>
<dbReference type="InParanoid" id="A0A3N4LX27"/>
<reference evidence="2 3" key="1">
    <citation type="journal article" date="2018" name="Nat. Ecol. Evol.">
        <title>Pezizomycetes genomes reveal the molecular basis of ectomycorrhizal truffle lifestyle.</title>
        <authorList>
            <person name="Murat C."/>
            <person name="Payen T."/>
            <person name="Noel B."/>
            <person name="Kuo A."/>
            <person name="Morin E."/>
            <person name="Chen J."/>
            <person name="Kohler A."/>
            <person name="Krizsan K."/>
            <person name="Balestrini R."/>
            <person name="Da Silva C."/>
            <person name="Montanini B."/>
            <person name="Hainaut M."/>
            <person name="Levati E."/>
            <person name="Barry K.W."/>
            <person name="Belfiori B."/>
            <person name="Cichocki N."/>
            <person name="Clum A."/>
            <person name="Dockter R.B."/>
            <person name="Fauchery L."/>
            <person name="Guy J."/>
            <person name="Iotti M."/>
            <person name="Le Tacon F."/>
            <person name="Lindquist E.A."/>
            <person name="Lipzen A."/>
            <person name="Malagnac F."/>
            <person name="Mello A."/>
            <person name="Molinier V."/>
            <person name="Miyauchi S."/>
            <person name="Poulain J."/>
            <person name="Riccioni C."/>
            <person name="Rubini A."/>
            <person name="Sitrit Y."/>
            <person name="Splivallo R."/>
            <person name="Traeger S."/>
            <person name="Wang M."/>
            <person name="Zifcakova L."/>
            <person name="Wipf D."/>
            <person name="Zambonelli A."/>
            <person name="Paolocci F."/>
            <person name="Nowrousian M."/>
            <person name="Ottonello S."/>
            <person name="Baldrian P."/>
            <person name="Spatafora J.W."/>
            <person name="Henrissat B."/>
            <person name="Nagy L.G."/>
            <person name="Aury J.M."/>
            <person name="Wincker P."/>
            <person name="Grigoriev I.V."/>
            <person name="Bonfante P."/>
            <person name="Martin F.M."/>
        </authorList>
    </citation>
    <scope>NUCLEOTIDE SEQUENCE [LARGE SCALE GENOMIC DNA]</scope>
    <source>
        <strain evidence="2 3">ATCC MYA-4762</strain>
    </source>
</reference>
<name>A0A3N4LX27_9PEZI</name>
<keyword evidence="3" id="KW-1185">Reference proteome</keyword>
<keyword evidence="1" id="KW-0732">Signal</keyword>
<evidence type="ECO:0000313" key="2">
    <source>
        <dbReference type="EMBL" id="RPB22605.1"/>
    </source>
</evidence>
<organism evidence="2 3">
    <name type="scientific">Terfezia boudieri ATCC MYA-4762</name>
    <dbReference type="NCBI Taxonomy" id="1051890"/>
    <lineage>
        <taxon>Eukaryota</taxon>
        <taxon>Fungi</taxon>
        <taxon>Dikarya</taxon>
        <taxon>Ascomycota</taxon>
        <taxon>Pezizomycotina</taxon>
        <taxon>Pezizomycetes</taxon>
        <taxon>Pezizales</taxon>
        <taxon>Pezizaceae</taxon>
        <taxon>Terfezia</taxon>
    </lineage>
</organism>
<proteinExistence type="predicted"/>
<evidence type="ECO:0000256" key="1">
    <source>
        <dbReference type="SAM" id="SignalP"/>
    </source>
</evidence>
<protein>
    <submittedName>
        <fullName evidence="2">Uncharacterized protein</fullName>
    </submittedName>
</protein>
<accession>A0A3N4LX27</accession>
<gene>
    <name evidence="2" type="ORF">L211DRAFT_332696</name>
</gene>
<dbReference type="Proteomes" id="UP000267821">
    <property type="component" value="Unassembled WGS sequence"/>
</dbReference>
<sequence>MVMVVNIDSTRHMVLLLLPLLLLLLLLLLSPPQPPNEHQQHCFHFHVDENGPTTYCRIYQSTCHHFSSCGGSVQDSIHNPSGPLQPKLIITLPGAMLPVACTVRVAEVGVVGAGGVAVGVGGVKRTGDSWMGPGKLELQEGYARLLRGERALPAVRTREMRAGIESRIWRFCMVAR</sequence>
<dbReference type="AlphaFoldDB" id="A0A3N4LX27"/>
<feature type="signal peptide" evidence="1">
    <location>
        <begin position="1"/>
        <end position="32"/>
    </location>
</feature>
<dbReference type="EMBL" id="ML121551">
    <property type="protein sequence ID" value="RPB22605.1"/>
    <property type="molecule type" value="Genomic_DNA"/>
</dbReference>
<evidence type="ECO:0000313" key="3">
    <source>
        <dbReference type="Proteomes" id="UP000267821"/>
    </source>
</evidence>